<proteinExistence type="predicted"/>
<reference evidence="2 3" key="1">
    <citation type="journal article" date="2023" name="Life. Sci Alliance">
        <title>Evolutionary insights into 3D genome organization and epigenetic landscape of Vigna mungo.</title>
        <authorList>
            <person name="Junaid A."/>
            <person name="Singh B."/>
            <person name="Bhatia S."/>
        </authorList>
    </citation>
    <scope>NUCLEOTIDE SEQUENCE [LARGE SCALE GENOMIC DNA]</scope>
    <source>
        <strain evidence="2">Urdbean</strain>
    </source>
</reference>
<evidence type="ECO:0000256" key="1">
    <source>
        <dbReference type="SAM" id="MobiDB-lite"/>
    </source>
</evidence>
<dbReference type="EMBL" id="CP144697">
    <property type="protein sequence ID" value="WVZ14527.1"/>
    <property type="molecule type" value="Genomic_DNA"/>
</dbReference>
<evidence type="ECO:0000313" key="2">
    <source>
        <dbReference type="EMBL" id="WVZ14527.1"/>
    </source>
</evidence>
<name>A0AAQ3NTJ3_VIGMU</name>
<sequence length="129" mass="14402">MTALMERHRERQKASYLVVAGERNVKPPPWKKTTTGRVAAEEEVVGEKRRNQRLRVASTVTSEVVTPSIGLGLGGSWGSKRLKRRRLTVPLERREALRRRESRDVVTRSFHGMVGLVGAAIACGGELTR</sequence>
<organism evidence="2 3">
    <name type="scientific">Vigna mungo</name>
    <name type="common">Black gram</name>
    <name type="synonym">Phaseolus mungo</name>
    <dbReference type="NCBI Taxonomy" id="3915"/>
    <lineage>
        <taxon>Eukaryota</taxon>
        <taxon>Viridiplantae</taxon>
        <taxon>Streptophyta</taxon>
        <taxon>Embryophyta</taxon>
        <taxon>Tracheophyta</taxon>
        <taxon>Spermatophyta</taxon>
        <taxon>Magnoliopsida</taxon>
        <taxon>eudicotyledons</taxon>
        <taxon>Gunneridae</taxon>
        <taxon>Pentapetalae</taxon>
        <taxon>rosids</taxon>
        <taxon>fabids</taxon>
        <taxon>Fabales</taxon>
        <taxon>Fabaceae</taxon>
        <taxon>Papilionoideae</taxon>
        <taxon>50 kb inversion clade</taxon>
        <taxon>NPAAA clade</taxon>
        <taxon>indigoferoid/millettioid clade</taxon>
        <taxon>Phaseoleae</taxon>
        <taxon>Vigna</taxon>
    </lineage>
</organism>
<gene>
    <name evidence="2" type="ORF">V8G54_012093</name>
</gene>
<dbReference type="Proteomes" id="UP001374535">
    <property type="component" value="Chromosome 4"/>
</dbReference>
<evidence type="ECO:0000313" key="3">
    <source>
        <dbReference type="Proteomes" id="UP001374535"/>
    </source>
</evidence>
<keyword evidence="3" id="KW-1185">Reference proteome</keyword>
<protein>
    <submittedName>
        <fullName evidence="2">Uncharacterized protein</fullName>
    </submittedName>
</protein>
<dbReference type="AlphaFoldDB" id="A0AAQ3NTJ3"/>
<feature type="region of interest" description="Disordered" evidence="1">
    <location>
        <begin position="24"/>
        <end position="44"/>
    </location>
</feature>
<accession>A0AAQ3NTJ3</accession>